<feature type="compositionally biased region" description="Low complexity" evidence="2">
    <location>
        <begin position="413"/>
        <end position="431"/>
    </location>
</feature>
<evidence type="ECO:0000256" key="2">
    <source>
        <dbReference type="SAM" id="MobiDB-lite"/>
    </source>
</evidence>
<dbReference type="Proteomes" id="UP001642484">
    <property type="component" value="Unassembled WGS sequence"/>
</dbReference>
<proteinExistence type="predicted"/>
<feature type="compositionally biased region" description="Low complexity" evidence="2">
    <location>
        <begin position="459"/>
        <end position="484"/>
    </location>
</feature>
<feature type="compositionally biased region" description="Low complexity" evidence="2">
    <location>
        <begin position="552"/>
        <end position="561"/>
    </location>
</feature>
<accession>A0ABP0M3T3</accession>
<feature type="region of interest" description="Disordered" evidence="2">
    <location>
        <begin position="403"/>
        <end position="581"/>
    </location>
</feature>
<protein>
    <submittedName>
        <fullName evidence="3">Uncharacterized protein</fullName>
    </submittedName>
</protein>
<feature type="region of interest" description="Disordered" evidence="2">
    <location>
        <begin position="1"/>
        <end position="21"/>
    </location>
</feature>
<feature type="compositionally biased region" description="Basic and acidic residues" evidence="2">
    <location>
        <begin position="341"/>
        <end position="351"/>
    </location>
</feature>
<feature type="region of interest" description="Disordered" evidence="2">
    <location>
        <begin position="35"/>
        <end position="100"/>
    </location>
</feature>
<reference evidence="3 4" key="1">
    <citation type="submission" date="2024-02" db="EMBL/GenBank/DDBJ databases">
        <authorList>
            <person name="Chen Y."/>
            <person name="Shah S."/>
            <person name="Dougan E. K."/>
            <person name="Thang M."/>
            <person name="Chan C."/>
        </authorList>
    </citation>
    <scope>NUCLEOTIDE SEQUENCE [LARGE SCALE GENOMIC DNA]</scope>
</reference>
<keyword evidence="1" id="KW-0175">Coiled coil</keyword>
<evidence type="ECO:0000313" key="4">
    <source>
        <dbReference type="Proteomes" id="UP001642484"/>
    </source>
</evidence>
<gene>
    <name evidence="3" type="ORF">CCMP2556_LOCUS24012</name>
</gene>
<evidence type="ECO:0000313" key="3">
    <source>
        <dbReference type="EMBL" id="CAK9046135.1"/>
    </source>
</evidence>
<feature type="region of interest" description="Disordered" evidence="2">
    <location>
        <begin position="316"/>
        <end position="354"/>
    </location>
</feature>
<feature type="compositionally biased region" description="Low complexity" evidence="2">
    <location>
        <begin position="63"/>
        <end position="72"/>
    </location>
</feature>
<dbReference type="EMBL" id="CAXAMN010015558">
    <property type="protein sequence ID" value="CAK9046135.1"/>
    <property type="molecule type" value="Genomic_DNA"/>
</dbReference>
<evidence type="ECO:0000256" key="1">
    <source>
        <dbReference type="SAM" id="Coils"/>
    </source>
</evidence>
<feature type="compositionally biased region" description="Low complexity" evidence="2">
    <location>
        <begin position="35"/>
        <end position="50"/>
    </location>
</feature>
<feature type="coiled-coil region" evidence="1">
    <location>
        <begin position="191"/>
        <end position="302"/>
    </location>
</feature>
<comment type="caution">
    <text evidence="3">The sequence shown here is derived from an EMBL/GenBank/DDBJ whole genome shotgun (WGS) entry which is preliminary data.</text>
</comment>
<sequence>MLLAHAPSGGRRTPPPPGLVTSVVSALRAPSNHPAAAAAAHAAAPGPLHRALWRSAEPEAVTRRGPPSTSGTPPLPPGLLPPSGSRSSTETQAPERPPVVRFASAPQVVRQQLQEYVAQRVANGSAMDHLPGEPAEQLSGLLALTPGSVSREEGYSELLDVLGAISAAARRQTLEHQHQLQQERLLAAERLGFFESQAQEMRDELAGLKKELKDSELLLRESRAEQSAEVALKAQLAEERRKAKEQLEVQEQLELKLREREDELQAAQRRAEQREKVHAQQLAELKERLQEFYEAQHQQEVKELIVAAAQEVNLLPRPDDLGRAQKTSGPGKEDANDEEMDARHDSAELHRHDARQRFLSPSLLSSAEPNSAELSSFILEEANNAADIARSAGLLECSPLSACDPKSDQLRGSLLSSLAPSSEAPLLEPSPTESTLSAALAPRSPPTVAAQHSAPSAPGTGSSLAFSSSEGSQVTRGRPLSRSRPPSPAEEAPPRGYVAEKIIFFDRGATPPPKGGGTAAHVPTPLGRHVLPRPEAARKSPTVVPQAPEPAAPLELVASPPTHKECRRRLSYPEEPPGTGR</sequence>
<organism evidence="3 4">
    <name type="scientific">Durusdinium trenchii</name>
    <dbReference type="NCBI Taxonomy" id="1381693"/>
    <lineage>
        <taxon>Eukaryota</taxon>
        <taxon>Sar</taxon>
        <taxon>Alveolata</taxon>
        <taxon>Dinophyceae</taxon>
        <taxon>Suessiales</taxon>
        <taxon>Symbiodiniaceae</taxon>
        <taxon>Durusdinium</taxon>
    </lineage>
</organism>
<name>A0ABP0M3T3_9DINO</name>
<keyword evidence="4" id="KW-1185">Reference proteome</keyword>